<accession>A0AAE9WFG7</accession>
<keyword evidence="2" id="KW-0677">Repeat</keyword>
<evidence type="ECO:0000313" key="9">
    <source>
        <dbReference type="Proteomes" id="UP001212411"/>
    </source>
</evidence>
<proteinExistence type="predicted"/>
<dbReference type="RefSeq" id="XP_056039689.1">
    <property type="nucleotide sequence ID" value="XM_056183501.1"/>
</dbReference>
<dbReference type="InterPro" id="IPR001878">
    <property type="entry name" value="Znf_CCHC"/>
</dbReference>
<evidence type="ECO:0000256" key="2">
    <source>
        <dbReference type="ARBA" id="ARBA00022737"/>
    </source>
</evidence>
<dbReference type="GO" id="GO:0003676">
    <property type="term" value="F:nucleic acid binding"/>
    <property type="evidence" value="ECO:0007669"/>
    <property type="project" value="InterPro"/>
</dbReference>
<sequence length="221" mass="24565">MARITNMGKRKKFLEATPYEAKPVEAAKDVKPNENGDAFIGESEKKTNNRTGSKPDQQQRKGRSEHRRIKRQNMRYKDKFCFACRKPGHIVQNCPEAKSDVSICFRCGSKDHSLNACPKKGPLKFAVCFICHGKGHLAGQCEKNPHGLYPKGGGCKLCGSVHHYVKDCDQVRKEDVNHGHVLATAGTTGADEDVYHEYAREVTKPAAPKPSSKPVKKTVTF</sequence>
<reference evidence="8 9" key="1">
    <citation type="journal article" date="2023" name="G3 (Bethesda)">
        <title>A high-quality reference genome for the fission yeast Schizosaccharomyces osmophilus.</title>
        <authorList>
            <person name="Jia G.S."/>
            <person name="Zhang W.C."/>
            <person name="Liang Y."/>
            <person name="Liu X.H."/>
            <person name="Rhind N."/>
            <person name="Pidoux A."/>
            <person name="Brysch-Herzberg M."/>
            <person name="Du L.L."/>
        </authorList>
    </citation>
    <scope>NUCLEOTIDE SEQUENCE [LARGE SCALE GENOMIC DNA]</scope>
    <source>
        <strain evidence="8 9">CBS 15793</strain>
    </source>
</reference>
<evidence type="ECO:0000313" key="8">
    <source>
        <dbReference type="EMBL" id="WBW75446.1"/>
    </source>
</evidence>
<keyword evidence="1" id="KW-0479">Metal-binding</keyword>
<dbReference type="PROSITE" id="PS50158">
    <property type="entry name" value="ZF_CCHC"/>
    <property type="match status" value="1"/>
</dbReference>
<dbReference type="FunFam" id="4.10.60.10:FF:000091">
    <property type="entry name" value="Zinc finger CCHC-type-containing 9"/>
    <property type="match status" value="1"/>
</dbReference>
<dbReference type="PANTHER" id="PTHR46242:SF1">
    <property type="entry name" value="ZINC FINGER CCHC DOMAIN-CONTAINING PROTEIN 9"/>
    <property type="match status" value="1"/>
</dbReference>
<dbReference type="GO" id="GO:0008270">
    <property type="term" value="F:zinc ion binding"/>
    <property type="evidence" value="ECO:0007669"/>
    <property type="project" value="UniProtKB-KW"/>
</dbReference>
<keyword evidence="3 5" id="KW-0863">Zinc-finger</keyword>
<protein>
    <submittedName>
        <fullName evidence="8">Zf-CCHC type zinc finger protein, ZCCHC9-like protein, implicated in mRNA splicing</fullName>
    </submittedName>
</protein>
<keyword evidence="4" id="KW-0862">Zinc</keyword>
<dbReference type="Gene3D" id="4.10.60.10">
    <property type="entry name" value="Zinc finger, CCHC-type"/>
    <property type="match status" value="2"/>
</dbReference>
<dbReference type="Pfam" id="PF00098">
    <property type="entry name" value="zf-CCHC"/>
    <property type="match status" value="1"/>
</dbReference>
<dbReference type="InterPro" id="IPR036875">
    <property type="entry name" value="Znf_CCHC_sf"/>
</dbReference>
<dbReference type="GO" id="GO:0005730">
    <property type="term" value="C:nucleolus"/>
    <property type="evidence" value="ECO:0007669"/>
    <property type="project" value="TreeGrafter"/>
</dbReference>
<feature type="domain" description="CCHC-type" evidence="7">
    <location>
        <begin position="81"/>
        <end position="96"/>
    </location>
</feature>
<evidence type="ECO:0000256" key="1">
    <source>
        <dbReference type="ARBA" id="ARBA00022723"/>
    </source>
</evidence>
<evidence type="ECO:0000256" key="5">
    <source>
        <dbReference type="PROSITE-ProRule" id="PRU00047"/>
    </source>
</evidence>
<dbReference type="PANTHER" id="PTHR46242">
    <property type="entry name" value="ZINC FINGER CCHC DOMAIN-CONTAINING PROTEIN 9 ZCCHC9"/>
    <property type="match status" value="1"/>
</dbReference>
<dbReference type="SUPFAM" id="SSF57756">
    <property type="entry name" value="Retrovirus zinc finger-like domains"/>
    <property type="match status" value="2"/>
</dbReference>
<feature type="region of interest" description="Disordered" evidence="6">
    <location>
        <begin position="1"/>
        <end position="67"/>
    </location>
</feature>
<evidence type="ECO:0000256" key="4">
    <source>
        <dbReference type="ARBA" id="ARBA00022833"/>
    </source>
</evidence>
<dbReference type="InterPro" id="IPR042246">
    <property type="entry name" value="ZCCHC9"/>
</dbReference>
<gene>
    <name evidence="8" type="ORF">SOMG_04722</name>
</gene>
<evidence type="ECO:0000256" key="3">
    <source>
        <dbReference type="ARBA" id="ARBA00022771"/>
    </source>
</evidence>
<dbReference type="Proteomes" id="UP001212411">
    <property type="component" value="Chromosome 3"/>
</dbReference>
<keyword evidence="9" id="KW-1185">Reference proteome</keyword>
<name>A0AAE9WFG7_9SCHI</name>
<evidence type="ECO:0000259" key="7">
    <source>
        <dbReference type="PROSITE" id="PS50158"/>
    </source>
</evidence>
<dbReference type="SMART" id="SM00343">
    <property type="entry name" value="ZnF_C2HC"/>
    <property type="match status" value="4"/>
</dbReference>
<evidence type="ECO:0000256" key="6">
    <source>
        <dbReference type="SAM" id="MobiDB-lite"/>
    </source>
</evidence>
<dbReference type="EMBL" id="CP115613">
    <property type="protein sequence ID" value="WBW75446.1"/>
    <property type="molecule type" value="Genomic_DNA"/>
</dbReference>
<dbReference type="GeneID" id="80878190"/>
<dbReference type="AlphaFoldDB" id="A0AAE9WFG7"/>
<feature type="compositionally biased region" description="Basic and acidic residues" evidence="6">
    <location>
        <begin position="22"/>
        <end position="34"/>
    </location>
</feature>
<organism evidence="8 9">
    <name type="scientific">Schizosaccharomyces osmophilus</name>
    <dbReference type="NCBI Taxonomy" id="2545709"/>
    <lineage>
        <taxon>Eukaryota</taxon>
        <taxon>Fungi</taxon>
        <taxon>Dikarya</taxon>
        <taxon>Ascomycota</taxon>
        <taxon>Taphrinomycotina</taxon>
        <taxon>Schizosaccharomycetes</taxon>
        <taxon>Schizosaccharomycetales</taxon>
        <taxon>Schizosaccharomycetaceae</taxon>
        <taxon>Schizosaccharomyces</taxon>
    </lineage>
</organism>
<dbReference type="KEGG" id="som:SOMG_04722"/>